<dbReference type="EnsemblMetazoa" id="XM_019912257.1">
    <property type="protein sequence ID" value="XP_019767816.1"/>
    <property type="gene ID" value="LOC109542838"/>
</dbReference>
<reference evidence="3" key="1">
    <citation type="journal article" date="2013" name="Genome Biol.">
        <title>Draft genome of the mountain pine beetle, Dendroctonus ponderosae Hopkins, a major forest pest.</title>
        <authorList>
            <person name="Keeling C.I."/>
            <person name="Yuen M.M."/>
            <person name="Liao N.Y."/>
            <person name="Docking T.R."/>
            <person name="Chan S.K."/>
            <person name="Taylor G.A."/>
            <person name="Palmquist D.L."/>
            <person name="Jackman S.D."/>
            <person name="Nguyen A."/>
            <person name="Li M."/>
            <person name="Henderson H."/>
            <person name="Janes J.K."/>
            <person name="Zhao Y."/>
            <person name="Pandoh P."/>
            <person name="Moore R."/>
            <person name="Sperling F.A."/>
            <person name="Huber D.P."/>
            <person name="Birol I."/>
            <person name="Jones S.J."/>
            <person name="Bohlmann J."/>
        </authorList>
    </citation>
    <scope>NUCLEOTIDE SEQUENCE</scope>
</reference>
<keyword evidence="3" id="KW-1185">Reference proteome</keyword>
<reference evidence="2" key="2">
    <citation type="submission" date="2024-08" db="UniProtKB">
        <authorList>
            <consortium name="EnsemblMetazoa"/>
        </authorList>
    </citation>
    <scope>IDENTIFICATION</scope>
</reference>
<dbReference type="KEGG" id="dpa:109542838"/>
<organism evidence="2 3">
    <name type="scientific">Dendroctonus ponderosae</name>
    <name type="common">Mountain pine beetle</name>
    <dbReference type="NCBI Taxonomy" id="77166"/>
    <lineage>
        <taxon>Eukaryota</taxon>
        <taxon>Metazoa</taxon>
        <taxon>Ecdysozoa</taxon>
        <taxon>Arthropoda</taxon>
        <taxon>Hexapoda</taxon>
        <taxon>Insecta</taxon>
        <taxon>Pterygota</taxon>
        <taxon>Neoptera</taxon>
        <taxon>Endopterygota</taxon>
        <taxon>Coleoptera</taxon>
        <taxon>Polyphaga</taxon>
        <taxon>Cucujiformia</taxon>
        <taxon>Curculionidae</taxon>
        <taxon>Scolytinae</taxon>
        <taxon>Dendroctonus</taxon>
    </lineage>
</organism>
<evidence type="ECO:0000313" key="3">
    <source>
        <dbReference type="Proteomes" id="UP000019118"/>
    </source>
</evidence>
<evidence type="ECO:0000313" key="2">
    <source>
        <dbReference type="EnsemblMetazoa" id="XP_019767816.1"/>
    </source>
</evidence>
<feature type="compositionally biased region" description="Polar residues" evidence="1">
    <location>
        <begin position="365"/>
        <end position="382"/>
    </location>
</feature>
<feature type="region of interest" description="Disordered" evidence="1">
    <location>
        <begin position="246"/>
        <end position="277"/>
    </location>
</feature>
<name>A0AAR5Q3X3_DENPD</name>
<sequence length="382" mass="44090">MIIYRAPLVIVATTFIVFHLLPLTTSLTVQQLFKPKQNPASPETDLLAIIRVPRDTLHQLEDFPSENSAKVKDNESSTVIRKARDSKFFSSDKLRSGFKDDPRADRSLKPEDNGDDDQSRKNNPNLGKRCSTCDNTYLRSSGYGQMRDRYDGYYSREPYSSYSRTRYDRVDPYDRYEKDRYYDDYDRGDSYRDTRGRNRYSSSYDRYEPRDRYYDRGLGYDNRGYDYRERDYYYSPYFRDRYEPEEDYYSRGSGTDNYSSRGYGRPDSYRTGSSGYGAYARGYSYGDRDRYGGSGGSGYGNYGSGGSGYGNYGSGYGSNYGSGYNSGYKPRYPSDEYDSGYRYTSYLYGRPSSTTIDPPRKNESDQGYTTSPTQGSSSGRMD</sequence>
<proteinExistence type="predicted"/>
<feature type="region of interest" description="Disordered" evidence="1">
    <location>
        <begin position="342"/>
        <end position="382"/>
    </location>
</feature>
<feature type="compositionally biased region" description="Basic and acidic residues" evidence="1">
    <location>
        <begin position="181"/>
        <end position="196"/>
    </location>
</feature>
<feature type="compositionally biased region" description="Basic and acidic residues" evidence="1">
    <location>
        <begin position="93"/>
        <end position="120"/>
    </location>
</feature>
<feature type="region of interest" description="Disordered" evidence="1">
    <location>
        <begin position="181"/>
        <end position="204"/>
    </location>
</feature>
<protein>
    <submittedName>
        <fullName evidence="2">Uncharacterized protein</fullName>
    </submittedName>
</protein>
<dbReference type="Proteomes" id="UP000019118">
    <property type="component" value="Unassembled WGS sequence"/>
</dbReference>
<dbReference type="GeneID" id="109542838"/>
<dbReference type="AlphaFoldDB" id="A0AAR5Q3X3"/>
<evidence type="ECO:0000256" key="1">
    <source>
        <dbReference type="SAM" id="MobiDB-lite"/>
    </source>
</evidence>
<accession>A0AAR5Q3X3</accession>
<feature type="region of interest" description="Disordered" evidence="1">
    <location>
        <begin position="93"/>
        <end position="134"/>
    </location>
</feature>